<evidence type="ECO:0000256" key="1">
    <source>
        <dbReference type="ARBA" id="ARBA00004604"/>
    </source>
</evidence>
<evidence type="ECO:0000256" key="3">
    <source>
        <dbReference type="ARBA" id="ARBA00022741"/>
    </source>
</evidence>
<dbReference type="GO" id="GO:0003724">
    <property type="term" value="F:RNA helicase activity"/>
    <property type="evidence" value="ECO:0007669"/>
    <property type="project" value="UniProtKB-EC"/>
</dbReference>
<dbReference type="InterPro" id="IPR001650">
    <property type="entry name" value="Helicase_C-like"/>
</dbReference>
<feature type="compositionally biased region" description="Basic residues" evidence="12">
    <location>
        <begin position="541"/>
        <end position="550"/>
    </location>
</feature>
<evidence type="ECO:0000256" key="12">
    <source>
        <dbReference type="SAM" id="MobiDB-lite"/>
    </source>
</evidence>
<dbReference type="Gene3D" id="3.40.50.300">
    <property type="entry name" value="P-loop containing nucleotide triphosphate hydrolases"/>
    <property type="match status" value="2"/>
</dbReference>
<dbReference type="Pfam" id="PF00270">
    <property type="entry name" value="DEAD"/>
    <property type="match status" value="1"/>
</dbReference>
<dbReference type="InterPro" id="IPR050079">
    <property type="entry name" value="DEAD_box_RNA_helicase"/>
</dbReference>
<proteinExistence type="inferred from homology"/>
<evidence type="ECO:0000256" key="2">
    <source>
        <dbReference type="ARBA" id="ARBA00012552"/>
    </source>
</evidence>
<keyword evidence="6 11" id="KW-0067">ATP-binding</keyword>
<evidence type="ECO:0000256" key="10">
    <source>
        <dbReference type="ARBA" id="ARBA00047984"/>
    </source>
</evidence>
<dbReference type="GO" id="GO:0005524">
    <property type="term" value="F:ATP binding"/>
    <property type="evidence" value="ECO:0007669"/>
    <property type="project" value="UniProtKB-KW"/>
</dbReference>
<dbReference type="GO" id="GO:0005829">
    <property type="term" value="C:cytosol"/>
    <property type="evidence" value="ECO:0007669"/>
    <property type="project" value="TreeGrafter"/>
</dbReference>
<sequence>MDTIRMLSMGANFNSKEFKHDIDLFKKKKDSSKNLSIVADDIIPEEIDLLNSKNQKNVASKDKNKLKNDDSDIGNTIKSFPNSENDLPFEDTQQVDAFRKENKIRIWGTDTPNPFRTFKMMQNRYSFGSYLEKNMVKCGFITPTPIQQQAVPISIDGRDLIACAPTGSGKTLSFLLPIIHHIESKSFTKDLVGLIISPTRELANQIHNQVQLLTPKKKISSYLLTKNPVANAMQDPKSRKKFNILIATPLRLVYAIKNQEIDLSTISHLVLDEADRLLDEGFIEQIDDILSACTSIKLQTSLYSATIPSMVEVLANRIMKDPVKVVIGTSNAATETIDQKLVFVGQEEGKLIEIRNMIQSGFKPPCLIFVQSIERAKELFFELVYDGINVEVMHAEKTKQQRDRIIENFKKGKLWILISTELMARGIDFKGVNLVINYDFPQSVASYIHRIGRTGRAGREGKAITYFTKEDAPYLKNIVNVMRQSGCEVPEWMLQLKNPDSTQKKNLKKRPIDRKSISTVSEFDKKNNQKRKNIIAQSKKINNKKLKKAD</sequence>
<feature type="compositionally biased region" description="Polar residues" evidence="12">
    <location>
        <begin position="73"/>
        <end position="86"/>
    </location>
</feature>
<feature type="domain" description="Helicase ATP-binding" evidence="13">
    <location>
        <begin position="151"/>
        <end position="325"/>
    </location>
</feature>
<dbReference type="InterPro" id="IPR011545">
    <property type="entry name" value="DEAD/DEAH_box_helicase_dom"/>
</dbReference>
<evidence type="ECO:0000259" key="14">
    <source>
        <dbReference type="PROSITE" id="PS51194"/>
    </source>
</evidence>
<dbReference type="GO" id="GO:0003723">
    <property type="term" value="F:RNA binding"/>
    <property type="evidence" value="ECO:0007669"/>
    <property type="project" value="UniProtKB-KW"/>
</dbReference>
<dbReference type="CDD" id="cd17957">
    <property type="entry name" value="DEADc_DDX52"/>
    <property type="match status" value="1"/>
</dbReference>
<dbReference type="EMBL" id="LSSN01001014">
    <property type="protein sequence ID" value="OMJ21406.1"/>
    <property type="molecule type" value="Genomic_DNA"/>
</dbReference>
<comment type="catalytic activity">
    <reaction evidence="10">
        <text>ATP + H2O = ADP + phosphate + H(+)</text>
        <dbReference type="Rhea" id="RHEA:13065"/>
        <dbReference type="ChEBI" id="CHEBI:15377"/>
        <dbReference type="ChEBI" id="CHEBI:15378"/>
        <dbReference type="ChEBI" id="CHEBI:30616"/>
        <dbReference type="ChEBI" id="CHEBI:43474"/>
        <dbReference type="ChEBI" id="CHEBI:456216"/>
        <dbReference type="EC" id="3.6.4.13"/>
    </reaction>
</comment>
<dbReference type="STRING" id="133412.A0A1R1Y3U3"/>
<dbReference type="PANTHER" id="PTHR47959">
    <property type="entry name" value="ATP-DEPENDENT RNA HELICASE RHLE-RELATED"/>
    <property type="match status" value="1"/>
</dbReference>
<keyword evidence="16" id="KW-1185">Reference proteome</keyword>
<evidence type="ECO:0000256" key="6">
    <source>
        <dbReference type="ARBA" id="ARBA00022840"/>
    </source>
</evidence>
<dbReference type="InterPro" id="IPR014001">
    <property type="entry name" value="Helicase_ATP-bd"/>
</dbReference>
<dbReference type="PROSITE" id="PS51194">
    <property type="entry name" value="HELICASE_CTER"/>
    <property type="match status" value="1"/>
</dbReference>
<dbReference type="GO" id="GO:0016787">
    <property type="term" value="F:hydrolase activity"/>
    <property type="evidence" value="ECO:0007669"/>
    <property type="project" value="UniProtKB-KW"/>
</dbReference>
<evidence type="ECO:0000256" key="9">
    <source>
        <dbReference type="ARBA" id="ARBA00024355"/>
    </source>
</evidence>
<dbReference type="InterPro" id="IPR000629">
    <property type="entry name" value="RNA-helicase_DEAD-box_CS"/>
</dbReference>
<reference evidence="15 16" key="1">
    <citation type="submission" date="2017-01" db="EMBL/GenBank/DDBJ databases">
        <authorList>
            <person name="Mah S.A."/>
            <person name="Swanson W.J."/>
            <person name="Moy G.W."/>
            <person name="Vacquier V.D."/>
        </authorList>
    </citation>
    <scope>NUCLEOTIDE SEQUENCE [LARGE SCALE GENOMIC DNA]</scope>
    <source>
        <strain evidence="15 16">GSMNP</strain>
    </source>
</reference>
<dbReference type="InterPro" id="IPR027417">
    <property type="entry name" value="P-loop_NTPase"/>
</dbReference>
<comment type="caution">
    <text evidence="15">The sequence shown here is derived from an EMBL/GenBank/DDBJ whole genome shotgun (WGS) entry which is preliminary data.</text>
</comment>
<dbReference type="OrthoDB" id="360161at2759"/>
<dbReference type="SMART" id="SM00490">
    <property type="entry name" value="HELICc"/>
    <property type="match status" value="1"/>
</dbReference>
<keyword evidence="4 11" id="KW-0378">Hydrolase</keyword>
<name>A0A1R1Y3U3_9FUNG</name>
<keyword evidence="3 11" id="KW-0547">Nucleotide-binding</keyword>
<comment type="similarity">
    <text evidence="9">Belongs to the DEAD box helicase family. DDX52/ROK1 subfamily.</text>
</comment>
<evidence type="ECO:0000256" key="5">
    <source>
        <dbReference type="ARBA" id="ARBA00022806"/>
    </source>
</evidence>
<evidence type="ECO:0000256" key="8">
    <source>
        <dbReference type="ARBA" id="ARBA00023242"/>
    </source>
</evidence>
<dbReference type="FunFam" id="3.40.50.300:FF:000759">
    <property type="entry name" value="probable ATP-dependent RNA helicase DDX52"/>
    <property type="match status" value="1"/>
</dbReference>
<dbReference type="GO" id="GO:0005730">
    <property type="term" value="C:nucleolus"/>
    <property type="evidence" value="ECO:0007669"/>
    <property type="project" value="UniProtKB-SubCell"/>
</dbReference>
<dbReference type="AlphaFoldDB" id="A0A1R1Y3U3"/>
<keyword evidence="8" id="KW-0539">Nucleus</keyword>
<dbReference type="Pfam" id="PF00271">
    <property type="entry name" value="Helicase_C"/>
    <property type="match status" value="1"/>
</dbReference>
<evidence type="ECO:0000256" key="7">
    <source>
        <dbReference type="ARBA" id="ARBA00022884"/>
    </source>
</evidence>
<keyword evidence="5 11" id="KW-0347">Helicase</keyword>
<feature type="region of interest" description="Disordered" evidence="12">
    <location>
        <begin position="518"/>
        <end position="550"/>
    </location>
</feature>
<dbReference type="EC" id="3.6.4.13" evidence="2"/>
<dbReference type="Proteomes" id="UP000187283">
    <property type="component" value="Unassembled WGS sequence"/>
</dbReference>
<dbReference type="SUPFAM" id="SSF52540">
    <property type="entry name" value="P-loop containing nucleoside triphosphate hydrolases"/>
    <property type="match status" value="1"/>
</dbReference>
<dbReference type="GO" id="GO:0030490">
    <property type="term" value="P:maturation of SSU-rRNA"/>
    <property type="evidence" value="ECO:0007669"/>
    <property type="project" value="InterPro"/>
</dbReference>
<evidence type="ECO:0000259" key="13">
    <source>
        <dbReference type="PROSITE" id="PS51192"/>
    </source>
</evidence>
<organism evidence="15 16">
    <name type="scientific">Smittium culicis</name>
    <dbReference type="NCBI Taxonomy" id="133412"/>
    <lineage>
        <taxon>Eukaryota</taxon>
        <taxon>Fungi</taxon>
        <taxon>Fungi incertae sedis</taxon>
        <taxon>Zoopagomycota</taxon>
        <taxon>Kickxellomycotina</taxon>
        <taxon>Harpellomycetes</taxon>
        <taxon>Harpellales</taxon>
        <taxon>Legeriomycetaceae</taxon>
        <taxon>Smittium</taxon>
    </lineage>
</organism>
<dbReference type="PROSITE" id="PS00039">
    <property type="entry name" value="DEAD_ATP_HELICASE"/>
    <property type="match status" value="1"/>
</dbReference>
<evidence type="ECO:0000256" key="11">
    <source>
        <dbReference type="RuleBase" id="RU000492"/>
    </source>
</evidence>
<dbReference type="InterPro" id="IPR044764">
    <property type="entry name" value="DDX52/Rok1_DEADc"/>
</dbReference>
<protein>
    <recommendedName>
        <fullName evidence="2">RNA helicase</fullName>
        <ecNumber evidence="2">3.6.4.13</ecNumber>
    </recommendedName>
</protein>
<dbReference type="SMART" id="SM00487">
    <property type="entry name" value="DEXDc"/>
    <property type="match status" value="1"/>
</dbReference>
<comment type="subcellular location">
    <subcellularLocation>
        <location evidence="1">Nucleus</location>
        <location evidence="1">Nucleolus</location>
    </subcellularLocation>
</comment>
<evidence type="ECO:0000313" key="15">
    <source>
        <dbReference type="EMBL" id="OMJ21406.1"/>
    </source>
</evidence>
<feature type="domain" description="Helicase C-terminal" evidence="14">
    <location>
        <begin position="336"/>
        <end position="497"/>
    </location>
</feature>
<evidence type="ECO:0000313" key="16">
    <source>
        <dbReference type="Proteomes" id="UP000187283"/>
    </source>
</evidence>
<evidence type="ECO:0000256" key="4">
    <source>
        <dbReference type="ARBA" id="ARBA00022801"/>
    </source>
</evidence>
<keyword evidence="7" id="KW-0694">RNA-binding</keyword>
<dbReference type="PANTHER" id="PTHR47959:SF15">
    <property type="entry name" value="RNA HELICASE"/>
    <property type="match status" value="1"/>
</dbReference>
<feature type="compositionally biased region" description="Basic and acidic residues" evidence="12">
    <location>
        <begin position="59"/>
        <end position="70"/>
    </location>
</feature>
<gene>
    <name evidence="15" type="ORF">AYI70_g3502</name>
</gene>
<dbReference type="CDD" id="cd18787">
    <property type="entry name" value="SF2_C_DEAD"/>
    <property type="match status" value="1"/>
</dbReference>
<dbReference type="PROSITE" id="PS51192">
    <property type="entry name" value="HELICASE_ATP_BIND_1"/>
    <property type="match status" value="1"/>
</dbReference>
<feature type="region of interest" description="Disordered" evidence="12">
    <location>
        <begin position="58"/>
        <end position="86"/>
    </location>
</feature>
<accession>A0A1R1Y3U3</accession>